<dbReference type="AlphaFoldDB" id="A0A0A2LFG2"/>
<dbReference type="PANTHER" id="PTHR40590:SF1">
    <property type="entry name" value="CYTOPLASMIC PROTEIN"/>
    <property type="match status" value="1"/>
</dbReference>
<dbReference type="EMBL" id="JRLV01000025">
    <property type="protein sequence ID" value="KGO78877.1"/>
    <property type="molecule type" value="Genomic_DNA"/>
</dbReference>
<dbReference type="InterPro" id="IPR002816">
    <property type="entry name" value="TraB/PrgY/GumN_fam"/>
</dbReference>
<comment type="caution">
    <text evidence="2">The sequence shown here is derived from an EMBL/GenBank/DDBJ whole genome shotgun (WGS) entry which is preliminary data.</text>
</comment>
<evidence type="ECO:0000313" key="2">
    <source>
        <dbReference type="EMBL" id="KGO78877.1"/>
    </source>
</evidence>
<name>A0A0A2LFG2_9FLAO</name>
<dbReference type="Proteomes" id="UP000030129">
    <property type="component" value="Unassembled WGS sequence"/>
</dbReference>
<proteinExistence type="predicted"/>
<keyword evidence="3" id="KW-1185">Reference proteome</keyword>
<feature type="signal peptide" evidence="1">
    <location>
        <begin position="1"/>
        <end position="18"/>
    </location>
</feature>
<keyword evidence="1" id="KW-0732">Signal</keyword>
<dbReference type="CDD" id="cd14789">
    <property type="entry name" value="Tiki"/>
    <property type="match status" value="1"/>
</dbReference>
<dbReference type="InterPro" id="IPR047111">
    <property type="entry name" value="YbaP-like"/>
</dbReference>
<dbReference type="STRING" id="1406840.Q763_16470"/>
<evidence type="ECO:0008006" key="4">
    <source>
        <dbReference type="Google" id="ProtNLM"/>
    </source>
</evidence>
<evidence type="ECO:0000313" key="3">
    <source>
        <dbReference type="Proteomes" id="UP000030129"/>
    </source>
</evidence>
<evidence type="ECO:0000256" key="1">
    <source>
        <dbReference type="SAM" id="SignalP"/>
    </source>
</evidence>
<dbReference type="Pfam" id="PF01963">
    <property type="entry name" value="TraB_PrgY_gumN"/>
    <property type="match status" value="1"/>
</dbReference>
<gene>
    <name evidence="2" type="ORF">Q763_16470</name>
</gene>
<reference evidence="2 3" key="1">
    <citation type="submission" date="2013-09" db="EMBL/GenBank/DDBJ databases">
        <authorList>
            <person name="Zeng Z."/>
            <person name="Chen C."/>
        </authorList>
    </citation>
    <scope>NUCLEOTIDE SEQUENCE [LARGE SCALE GENOMIC DNA]</scope>
    <source>
        <strain evidence="2 3">F44-8</strain>
    </source>
</reference>
<sequence length="284" mass="32307">MKKILFAIIALFTIGASAQKLDKSLLWKITGNGIKQPSYLFGTMHITCDATLDENVLTALDSTRQLYLEMDMDDPALKSEMMKGMMMKDGKKISTMVKEEDFAVLDTFFKKELGVSVKLMDNLKPALISMSLIAKMIDCPLQSYEEELMKITHEQKEEVYGLETIEEQMAVFDQVPYEVQVEELVKTAKDNMEHDKVEFQKVMEVYNSKDLNEIMKAMNESENKIYGDNDDILLTNRNKNWIPKIEEIAKTTPTFFAVGAAHLGGKEGVIMLLRKKGYTVEAVK</sequence>
<accession>A0A0A2LFG2</accession>
<organism evidence="2 3">
    <name type="scientific">Flavobacterium beibuense F44-8</name>
    <dbReference type="NCBI Taxonomy" id="1406840"/>
    <lineage>
        <taxon>Bacteria</taxon>
        <taxon>Pseudomonadati</taxon>
        <taxon>Bacteroidota</taxon>
        <taxon>Flavobacteriia</taxon>
        <taxon>Flavobacteriales</taxon>
        <taxon>Flavobacteriaceae</taxon>
        <taxon>Flavobacterium</taxon>
    </lineage>
</organism>
<dbReference type="eggNOG" id="COG3735">
    <property type="taxonomic scope" value="Bacteria"/>
</dbReference>
<dbReference type="PANTHER" id="PTHR40590">
    <property type="entry name" value="CYTOPLASMIC PROTEIN-RELATED"/>
    <property type="match status" value="1"/>
</dbReference>
<feature type="chain" id="PRO_5001990970" description="Polysaccharide biosynthesis protein GumN" evidence="1">
    <location>
        <begin position="19"/>
        <end position="284"/>
    </location>
</feature>
<dbReference type="RefSeq" id="WP_035136063.1">
    <property type="nucleotide sequence ID" value="NZ_JRLV01000025.1"/>
</dbReference>
<protein>
    <recommendedName>
        <fullName evidence="4">Polysaccharide biosynthesis protein GumN</fullName>
    </recommendedName>
</protein>